<accession>A0A7W7C5U3</accession>
<reference evidence="2 3" key="1">
    <citation type="submission" date="2020-08" db="EMBL/GenBank/DDBJ databases">
        <title>Sequencing the genomes of 1000 actinobacteria strains.</title>
        <authorList>
            <person name="Klenk H.-P."/>
        </authorList>
    </citation>
    <scope>NUCLEOTIDE SEQUENCE [LARGE SCALE GENOMIC DNA]</scope>
    <source>
        <strain evidence="2 3">DSM 44230</strain>
    </source>
</reference>
<gene>
    <name evidence="2" type="ORF">HNR67_001165</name>
</gene>
<feature type="transmembrane region" description="Helical" evidence="1">
    <location>
        <begin position="44"/>
        <end position="62"/>
    </location>
</feature>
<keyword evidence="3" id="KW-1185">Reference proteome</keyword>
<evidence type="ECO:0000313" key="2">
    <source>
        <dbReference type="EMBL" id="MBB4675047.1"/>
    </source>
</evidence>
<dbReference type="Proteomes" id="UP000533598">
    <property type="component" value="Unassembled WGS sequence"/>
</dbReference>
<dbReference type="EMBL" id="JACHMH010000001">
    <property type="protein sequence ID" value="MBB4675047.1"/>
    <property type="molecule type" value="Genomic_DNA"/>
</dbReference>
<evidence type="ECO:0000313" key="3">
    <source>
        <dbReference type="Proteomes" id="UP000533598"/>
    </source>
</evidence>
<proteinExistence type="predicted"/>
<comment type="caution">
    <text evidence="2">The sequence shown here is derived from an EMBL/GenBank/DDBJ whole genome shotgun (WGS) entry which is preliminary data.</text>
</comment>
<keyword evidence="1" id="KW-1133">Transmembrane helix</keyword>
<keyword evidence="1" id="KW-0472">Membrane</keyword>
<sequence length="76" mass="8875">MAVEEGFVSWLVRDRWARRVFYIPVIPALVLAVAYLLFGWPPGYFAVAWILISISDLALRYLDWRKIKRGGPPPWQ</sequence>
<dbReference type="AlphaFoldDB" id="A0A7W7C5U3"/>
<dbReference type="RefSeq" id="WP_185001083.1">
    <property type="nucleotide sequence ID" value="NZ_BAAAUI010000033.1"/>
</dbReference>
<evidence type="ECO:0000256" key="1">
    <source>
        <dbReference type="SAM" id="Phobius"/>
    </source>
</evidence>
<name>A0A7W7C5U3_9PSEU</name>
<protein>
    <submittedName>
        <fullName evidence="2">Uncharacterized protein</fullName>
    </submittedName>
</protein>
<keyword evidence="1" id="KW-0812">Transmembrane</keyword>
<organism evidence="2 3">
    <name type="scientific">Crossiella cryophila</name>
    <dbReference type="NCBI Taxonomy" id="43355"/>
    <lineage>
        <taxon>Bacteria</taxon>
        <taxon>Bacillati</taxon>
        <taxon>Actinomycetota</taxon>
        <taxon>Actinomycetes</taxon>
        <taxon>Pseudonocardiales</taxon>
        <taxon>Pseudonocardiaceae</taxon>
        <taxon>Crossiella</taxon>
    </lineage>
</organism>
<feature type="transmembrane region" description="Helical" evidence="1">
    <location>
        <begin position="20"/>
        <end position="38"/>
    </location>
</feature>